<evidence type="ECO:0000256" key="3">
    <source>
        <dbReference type="ARBA" id="ARBA00022862"/>
    </source>
</evidence>
<dbReference type="InterPro" id="IPR050924">
    <property type="entry name" value="Peroxiredoxin_BCP/PrxQ"/>
</dbReference>
<reference evidence="11" key="1">
    <citation type="submission" date="2020-04" db="EMBL/GenBank/DDBJ databases">
        <title>Analysis of mating type loci in Filobasidium floriforme.</title>
        <authorList>
            <person name="Nowrousian M."/>
        </authorList>
    </citation>
    <scope>NUCLEOTIDE SEQUENCE</scope>
    <source>
        <strain evidence="11">CBS 6242</strain>
    </source>
</reference>
<accession>A0A8K0NM96</accession>
<keyword evidence="2" id="KW-0575">Peroxidase</keyword>
<evidence type="ECO:0000256" key="8">
    <source>
        <dbReference type="ARBA" id="ARBA00038489"/>
    </source>
</evidence>
<dbReference type="PANTHER" id="PTHR42801">
    <property type="entry name" value="THIOREDOXIN-DEPENDENT PEROXIDE REDUCTASE"/>
    <property type="match status" value="1"/>
</dbReference>
<dbReference type="Gene3D" id="3.40.30.10">
    <property type="entry name" value="Glutaredoxin"/>
    <property type="match status" value="1"/>
</dbReference>
<keyword evidence="4" id="KW-0560">Oxidoreductase</keyword>
<dbReference type="Proteomes" id="UP000812966">
    <property type="component" value="Unassembled WGS sequence"/>
</dbReference>
<name>A0A8K0NM96_9TREE</name>
<keyword evidence="12" id="KW-1185">Reference proteome</keyword>
<dbReference type="GO" id="GO:0045454">
    <property type="term" value="P:cell redox homeostasis"/>
    <property type="evidence" value="ECO:0007669"/>
    <property type="project" value="TreeGrafter"/>
</dbReference>
<dbReference type="InterPro" id="IPR013766">
    <property type="entry name" value="Thioredoxin_domain"/>
</dbReference>
<comment type="caution">
    <text evidence="11">The sequence shown here is derived from an EMBL/GenBank/DDBJ whole genome shotgun (WGS) entry which is preliminary data.</text>
</comment>
<dbReference type="EMBL" id="JABELV010000198">
    <property type="protein sequence ID" value="KAG7528210.1"/>
    <property type="molecule type" value="Genomic_DNA"/>
</dbReference>
<gene>
    <name evidence="11" type="ORF">FFLO_06325</name>
</gene>
<evidence type="ECO:0000256" key="1">
    <source>
        <dbReference type="ARBA" id="ARBA00013017"/>
    </source>
</evidence>
<evidence type="ECO:0000313" key="11">
    <source>
        <dbReference type="EMBL" id="KAG7528210.1"/>
    </source>
</evidence>
<evidence type="ECO:0000256" key="2">
    <source>
        <dbReference type="ARBA" id="ARBA00022559"/>
    </source>
</evidence>
<dbReference type="PROSITE" id="PS51352">
    <property type="entry name" value="THIOREDOXIN_2"/>
    <property type="match status" value="1"/>
</dbReference>
<keyword evidence="3" id="KW-0049">Antioxidant</keyword>
<evidence type="ECO:0000256" key="6">
    <source>
        <dbReference type="ARBA" id="ARBA00023284"/>
    </source>
</evidence>
<evidence type="ECO:0000313" key="12">
    <source>
        <dbReference type="Proteomes" id="UP000812966"/>
    </source>
</evidence>
<dbReference type="GO" id="GO:0008379">
    <property type="term" value="F:thioredoxin peroxidase activity"/>
    <property type="evidence" value="ECO:0007669"/>
    <property type="project" value="TreeGrafter"/>
</dbReference>
<dbReference type="SUPFAM" id="SSF52833">
    <property type="entry name" value="Thioredoxin-like"/>
    <property type="match status" value="1"/>
</dbReference>
<dbReference type="EC" id="1.11.1.24" evidence="1"/>
<dbReference type="AlphaFoldDB" id="A0A8K0NM96"/>
<comment type="catalytic activity">
    <reaction evidence="9">
        <text>a hydroperoxide + [thioredoxin]-dithiol = an alcohol + [thioredoxin]-disulfide + H2O</text>
        <dbReference type="Rhea" id="RHEA:62620"/>
        <dbReference type="Rhea" id="RHEA-COMP:10698"/>
        <dbReference type="Rhea" id="RHEA-COMP:10700"/>
        <dbReference type="ChEBI" id="CHEBI:15377"/>
        <dbReference type="ChEBI" id="CHEBI:29950"/>
        <dbReference type="ChEBI" id="CHEBI:30879"/>
        <dbReference type="ChEBI" id="CHEBI:35924"/>
        <dbReference type="ChEBI" id="CHEBI:50058"/>
        <dbReference type="EC" id="1.11.1.24"/>
    </reaction>
</comment>
<dbReference type="OrthoDB" id="338622at2759"/>
<organism evidence="11 12">
    <name type="scientific">Filobasidium floriforme</name>
    <dbReference type="NCBI Taxonomy" id="5210"/>
    <lineage>
        <taxon>Eukaryota</taxon>
        <taxon>Fungi</taxon>
        <taxon>Dikarya</taxon>
        <taxon>Basidiomycota</taxon>
        <taxon>Agaricomycotina</taxon>
        <taxon>Tremellomycetes</taxon>
        <taxon>Filobasidiales</taxon>
        <taxon>Filobasidiaceae</taxon>
        <taxon>Filobasidium</taxon>
    </lineage>
</organism>
<dbReference type="Pfam" id="PF00578">
    <property type="entry name" value="AhpC-TSA"/>
    <property type="match status" value="1"/>
</dbReference>
<keyword evidence="5" id="KW-1015">Disulfide bond</keyword>
<proteinExistence type="inferred from homology"/>
<comment type="similarity">
    <text evidence="8">Belongs to the peroxiredoxin family. BCP/PrxQ subfamily.</text>
</comment>
<evidence type="ECO:0000256" key="4">
    <source>
        <dbReference type="ARBA" id="ARBA00023002"/>
    </source>
</evidence>
<evidence type="ECO:0000256" key="5">
    <source>
        <dbReference type="ARBA" id="ARBA00023157"/>
    </source>
</evidence>
<dbReference type="GO" id="GO:0005737">
    <property type="term" value="C:cytoplasm"/>
    <property type="evidence" value="ECO:0007669"/>
    <property type="project" value="TreeGrafter"/>
</dbReference>
<sequence length="162" mass="17953">MAPKHPLVGQPAPALELPCIPEGDLYRLPIGEKPIALFFFPQANTTGCTKEACAFRDAQTSNITFKRHPDLDVVGISSDSTAKQQSFADQYKLPYRIISDAEESARKAYKVDKAFMGLVPGRATFFIDAKGIIRGVCTKNIDFSAHTKFVEEMLILVEKEDK</sequence>
<dbReference type="InterPro" id="IPR000866">
    <property type="entry name" value="AhpC/TSA"/>
</dbReference>
<dbReference type="PANTHER" id="PTHR42801:SF4">
    <property type="entry name" value="AHPC_TSA FAMILY PROTEIN"/>
    <property type="match status" value="1"/>
</dbReference>
<evidence type="ECO:0000256" key="9">
    <source>
        <dbReference type="ARBA" id="ARBA00049091"/>
    </source>
</evidence>
<feature type="domain" description="Thioredoxin" evidence="10">
    <location>
        <begin position="6"/>
        <end position="162"/>
    </location>
</feature>
<dbReference type="GO" id="GO:0034599">
    <property type="term" value="P:cellular response to oxidative stress"/>
    <property type="evidence" value="ECO:0007669"/>
    <property type="project" value="TreeGrafter"/>
</dbReference>
<dbReference type="CDD" id="cd03017">
    <property type="entry name" value="PRX_BCP"/>
    <property type="match status" value="1"/>
</dbReference>
<keyword evidence="6" id="KW-0676">Redox-active center</keyword>
<protein>
    <recommendedName>
        <fullName evidence="1">thioredoxin-dependent peroxiredoxin</fullName>
        <ecNumber evidence="1">1.11.1.24</ecNumber>
    </recommendedName>
    <alternativeName>
        <fullName evidence="7">Thioredoxin peroxidase</fullName>
    </alternativeName>
</protein>
<evidence type="ECO:0000259" key="10">
    <source>
        <dbReference type="PROSITE" id="PS51352"/>
    </source>
</evidence>
<dbReference type="InterPro" id="IPR036249">
    <property type="entry name" value="Thioredoxin-like_sf"/>
</dbReference>
<evidence type="ECO:0000256" key="7">
    <source>
        <dbReference type="ARBA" id="ARBA00032824"/>
    </source>
</evidence>